<organism evidence="1 2">
    <name type="scientific">Pseudomonas mercuritolerans</name>
    <dbReference type="NCBI Taxonomy" id="2951809"/>
    <lineage>
        <taxon>Bacteria</taxon>
        <taxon>Pseudomonadati</taxon>
        <taxon>Pseudomonadota</taxon>
        <taxon>Gammaproteobacteria</taxon>
        <taxon>Pseudomonadales</taxon>
        <taxon>Pseudomonadaceae</taxon>
        <taxon>Pseudomonas</taxon>
    </lineage>
</organism>
<dbReference type="Proteomes" id="UP001063475">
    <property type="component" value="Unassembled WGS sequence"/>
</dbReference>
<name>A0ABT2XPL0_9PSED</name>
<dbReference type="EMBL" id="JAMSHA010000001">
    <property type="protein sequence ID" value="MCV2220598.1"/>
    <property type="molecule type" value="Genomic_DNA"/>
</dbReference>
<gene>
    <name evidence="1" type="ORF">ND528_03345</name>
</gene>
<accession>A0ABT2XPL0</accession>
<proteinExistence type="predicted"/>
<evidence type="ECO:0000313" key="1">
    <source>
        <dbReference type="EMBL" id="MCV2220598.1"/>
    </source>
</evidence>
<evidence type="ECO:0000313" key="2">
    <source>
        <dbReference type="Proteomes" id="UP001063475"/>
    </source>
</evidence>
<keyword evidence="2" id="KW-1185">Reference proteome</keyword>
<reference evidence="1" key="1">
    <citation type="submission" date="2022-06" db="EMBL/GenBank/DDBJ databases">
        <title>De novo draft assembly of the Pseudomonas mercurotoleraris sp. nov., isolated from the plants rhizosphere.</title>
        <authorList>
            <person name="Robas M."/>
            <person name="Gonzalez D."/>
            <person name="Fernandez V.M."/>
            <person name="Luna L."/>
            <person name="Provanza A."/>
            <person name="Jimenez P.A."/>
        </authorList>
    </citation>
    <scope>NUCLEOTIDE SEQUENCE</scope>
    <source>
        <strain evidence="1">SAICEUPSM</strain>
    </source>
</reference>
<sequence length="62" mass="6844">MYQNHRALDATLMELTLSTQKQGLPDVVENVRGALWGIGKNAGHVKQGLANLRSKSLKLRLC</sequence>
<comment type="caution">
    <text evidence="1">The sequence shown here is derived from an EMBL/GenBank/DDBJ whole genome shotgun (WGS) entry which is preliminary data.</text>
</comment>
<protein>
    <submittedName>
        <fullName evidence="1">Uncharacterized protein</fullName>
    </submittedName>
</protein>